<dbReference type="AlphaFoldDB" id="A0A6J5D0X0"/>
<accession>A0A6J5D0X0</accession>
<dbReference type="EMBL" id="CADIKG010000001">
    <property type="protein sequence ID" value="CAB3747898.1"/>
    <property type="molecule type" value="Genomic_DNA"/>
</dbReference>
<reference evidence="1 2" key="1">
    <citation type="submission" date="2020-04" db="EMBL/GenBank/DDBJ databases">
        <authorList>
            <person name="De Canck E."/>
        </authorList>
    </citation>
    <scope>NUCLEOTIDE SEQUENCE [LARGE SCALE GENOMIC DNA]</scope>
    <source>
        <strain evidence="1 2">LMG 29660</strain>
    </source>
</reference>
<proteinExistence type="predicted"/>
<sequence length="44" mass="4433">MARRVPVSAPANAPTVDRIPNLLAGCPCGAGDPGDASRMIVVTD</sequence>
<name>A0A6J5D0X0_9BURK</name>
<protein>
    <submittedName>
        <fullName evidence="1">Uncharacterized protein</fullName>
    </submittedName>
</protein>
<evidence type="ECO:0000313" key="2">
    <source>
        <dbReference type="Proteomes" id="UP000494135"/>
    </source>
</evidence>
<evidence type="ECO:0000313" key="1">
    <source>
        <dbReference type="EMBL" id="CAB3747898.1"/>
    </source>
</evidence>
<organism evidence="1 2">
    <name type="scientific">Burkholderia puraquae</name>
    <dbReference type="NCBI Taxonomy" id="1904757"/>
    <lineage>
        <taxon>Bacteria</taxon>
        <taxon>Pseudomonadati</taxon>
        <taxon>Pseudomonadota</taxon>
        <taxon>Betaproteobacteria</taxon>
        <taxon>Burkholderiales</taxon>
        <taxon>Burkholderiaceae</taxon>
        <taxon>Burkholderia</taxon>
        <taxon>Burkholderia cepacia complex</taxon>
    </lineage>
</organism>
<gene>
    <name evidence="1" type="ORF">LMG29660_00734</name>
</gene>
<dbReference type="Proteomes" id="UP000494135">
    <property type="component" value="Unassembled WGS sequence"/>
</dbReference>